<feature type="non-terminal residue" evidence="3">
    <location>
        <position position="132"/>
    </location>
</feature>
<evidence type="ECO:0000259" key="2">
    <source>
        <dbReference type="PROSITE" id="PS50888"/>
    </source>
</evidence>
<name>A0A443S4P5_9ACAR</name>
<dbReference type="GO" id="GO:0032502">
    <property type="term" value="P:developmental process"/>
    <property type="evidence" value="ECO:0007669"/>
    <property type="project" value="TreeGrafter"/>
</dbReference>
<dbReference type="CDD" id="cd11418">
    <property type="entry name" value="bHLH_TS_ASCL"/>
    <property type="match status" value="1"/>
</dbReference>
<sequence length="132" mass="15165">KNGKSTYKHIPHREKPPHLVARRNARERKRVQAVNLAFQRLRKAVPVENRTKRLSKVKTLQRAIEYINNLAKLLEKANAIEANSILASSPIQFSSPNSSLEVTSLNSIPERCVNKENYGDFTWHSIDKFICM</sequence>
<feature type="domain" description="BHLH" evidence="2">
    <location>
        <begin position="18"/>
        <end position="70"/>
    </location>
</feature>
<comment type="caution">
    <text evidence="3">The sequence shown here is derived from an EMBL/GenBank/DDBJ whole genome shotgun (WGS) entry which is preliminary data.</text>
</comment>
<evidence type="ECO:0000313" key="4">
    <source>
        <dbReference type="Proteomes" id="UP000288716"/>
    </source>
</evidence>
<keyword evidence="4" id="KW-1185">Reference proteome</keyword>
<protein>
    <submittedName>
        <fullName evidence="3">Achaete-scute 1a-like protein</fullName>
    </submittedName>
</protein>
<proteinExistence type="predicted"/>
<dbReference type="InterPro" id="IPR011598">
    <property type="entry name" value="bHLH_dom"/>
</dbReference>
<reference evidence="3 4" key="1">
    <citation type="journal article" date="2018" name="Gigascience">
        <title>Genomes of trombidid mites reveal novel predicted allergens and laterally-transferred genes associated with secondary metabolism.</title>
        <authorList>
            <person name="Dong X."/>
            <person name="Chaisiri K."/>
            <person name="Xia D."/>
            <person name="Armstrong S.D."/>
            <person name="Fang Y."/>
            <person name="Donnelly M.J."/>
            <person name="Kadowaki T."/>
            <person name="McGarry J.W."/>
            <person name="Darby A.C."/>
            <person name="Makepeace B.L."/>
        </authorList>
    </citation>
    <scope>NUCLEOTIDE SEQUENCE [LARGE SCALE GENOMIC DNA]</scope>
    <source>
        <strain evidence="3">UoL-UT</strain>
    </source>
</reference>
<dbReference type="Gene3D" id="4.10.280.10">
    <property type="entry name" value="Helix-loop-helix DNA-binding domain"/>
    <property type="match status" value="1"/>
</dbReference>
<dbReference type="GO" id="GO:0046983">
    <property type="term" value="F:protein dimerization activity"/>
    <property type="evidence" value="ECO:0007669"/>
    <property type="project" value="InterPro"/>
</dbReference>
<dbReference type="GO" id="GO:0000977">
    <property type="term" value="F:RNA polymerase II transcription regulatory region sequence-specific DNA binding"/>
    <property type="evidence" value="ECO:0007669"/>
    <property type="project" value="TreeGrafter"/>
</dbReference>
<evidence type="ECO:0000313" key="3">
    <source>
        <dbReference type="EMBL" id="RWS22451.1"/>
    </source>
</evidence>
<dbReference type="PANTHER" id="PTHR23349">
    <property type="entry name" value="BASIC HELIX-LOOP-HELIX TRANSCRIPTION FACTOR, TWIST"/>
    <property type="match status" value="1"/>
</dbReference>
<dbReference type="PROSITE" id="PS50888">
    <property type="entry name" value="BHLH"/>
    <property type="match status" value="1"/>
</dbReference>
<dbReference type="AlphaFoldDB" id="A0A443S4P5"/>
<accession>A0A443S4P5</accession>
<dbReference type="EMBL" id="NCKV01008778">
    <property type="protein sequence ID" value="RWS22451.1"/>
    <property type="molecule type" value="Genomic_DNA"/>
</dbReference>
<dbReference type="STRING" id="299467.A0A443S4P5"/>
<dbReference type="SMART" id="SM00353">
    <property type="entry name" value="HLH"/>
    <property type="match status" value="1"/>
</dbReference>
<dbReference type="Pfam" id="PF00010">
    <property type="entry name" value="HLH"/>
    <property type="match status" value="1"/>
</dbReference>
<feature type="non-terminal residue" evidence="3">
    <location>
        <position position="1"/>
    </location>
</feature>
<organism evidence="3 4">
    <name type="scientific">Leptotrombidium deliense</name>
    <dbReference type="NCBI Taxonomy" id="299467"/>
    <lineage>
        <taxon>Eukaryota</taxon>
        <taxon>Metazoa</taxon>
        <taxon>Ecdysozoa</taxon>
        <taxon>Arthropoda</taxon>
        <taxon>Chelicerata</taxon>
        <taxon>Arachnida</taxon>
        <taxon>Acari</taxon>
        <taxon>Acariformes</taxon>
        <taxon>Trombidiformes</taxon>
        <taxon>Prostigmata</taxon>
        <taxon>Anystina</taxon>
        <taxon>Parasitengona</taxon>
        <taxon>Trombiculoidea</taxon>
        <taxon>Trombiculidae</taxon>
        <taxon>Leptotrombidium</taxon>
    </lineage>
</organism>
<dbReference type="Proteomes" id="UP000288716">
    <property type="component" value="Unassembled WGS sequence"/>
</dbReference>
<keyword evidence="1" id="KW-0238">DNA-binding</keyword>
<dbReference type="InterPro" id="IPR036638">
    <property type="entry name" value="HLH_DNA-bd_sf"/>
</dbReference>
<dbReference type="PANTHER" id="PTHR23349:SF108">
    <property type="entry name" value="BHLH DOMAIN-CONTAINING PROTEIN"/>
    <property type="match status" value="1"/>
</dbReference>
<dbReference type="OrthoDB" id="6241467at2759"/>
<dbReference type="VEuPathDB" id="VectorBase:LDEU009589"/>
<dbReference type="GO" id="GO:0000981">
    <property type="term" value="F:DNA-binding transcription factor activity, RNA polymerase II-specific"/>
    <property type="evidence" value="ECO:0007669"/>
    <property type="project" value="TreeGrafter"/>
</dbReference>
<dbReference type="InterPro" id="IPR050283">
    <property type="entry name" value="E-box_TF_Regulators"/>
</dbReference>
<evidence type="ECO:0000256" key="1">
    <source>
        <dbReference type="ARBA" id="ARBA00023125"/>
    </source>
</evidence>
<gene>
    <name evidence="3" type="ORF">B4U80_01451</name>
</gene>
<dbReference type="SUPFAM" id="SSF47459">
    <property type="entry name" value="HLH, helix-loop-helix DNA-binding domain"/>
    <property type="match status" value="1"/>
</dbReference>